<reference evidence="1 2" key="1">
    <citation type="submission" date="2020-02" db="EMBL/GenBank/DDBJ databases">
        <authorList>
            <person name="Ferguson B K."/>
        </authorList>
    </citation>
    <scope>NUCLEOTIDE SEQUENCE [LARGE SCALE GENOMIC DNA]</scope>
</reference>
<dbReference type="Proteomes" id="UP000479000">
    <property type="component" value="Unassembled WGS sequence"/>
</dbReference>
<dbReference type="EMBL" id="CADCXU010032200">
    <property type="protein sequence ID" value="CAB0018047.1"/>
    <property type="molecule type" value="Genomic_DNA"/>
</dbReference>
<accession>A0A6H5HSX6</accession>
<gene>
    <name evidence="1" type="ORF">NTEN_LOCUS21956</name>
</gene>
<evidence type="ECO:0000313" key="1">
    <source>
        <dbReference type="EMBL" id="CAB0018047.1"/>
    </source>
</evidence>
<evidence type="ECO:0000313" key="2">
    <source>
        <dbReference type="Proteomes" id="UP000479000"/>
    </source>
</evidence>
<name>A0A6H5HSX6_9HEMI</name>
<organism evidence="1 2">
    <name type="scientific">Nesidiocoris tenuis</name>
    <dbReference type="NCBI Taxonomy" id="355587"/>
    <lineage>
        <taxon>Eukaryota</taxon>
        <taxon>Metazoa</taxon>
        <taxon>Ecdysozoa</taxon>
        <taxon>Arthropoda</taxon>
        <taxon>Hexapoda</taxon>
        <taxon>Insecta</taxon>
        <taxon>Pterygota</taxon>
        <taxon>Neoptera</taxon>
        <taxon>Paraneoptera</taxon>
        <taxon>Hemiptera</taxon>
        <taxon>Heteroptera</taxon>
        <taxon>Panheteroptera</taxon>
        <taxon>Cimicomorpha</taxon>
        <taxon>Miridae</taxon>
        <taxon>Dicyphina</taxon>
        <taxon>Nesidiocoris</taxon>
    </lineage>
</organism>
<keyword evidence="2" id="KW-1185">Reference proteome</keyword>
<protein>
    <submittedName>
        <fullName evidence="1">Uncharacterized protein</fullName>
    </submittedName>
</protein>
<proteinExistence type="predicted"/>
<dbReference type="AlphaFoldDB" id="A0A6H5HSX6"/>
<sequence>MVRADPRPFMIKLFRPHSHPRKLFLTFQFLTEHCGGSRYINDRTLNKGIGRNHLTAVRLQHLQRRQLQVDCSSSGAVMR</sequence>